<protein>
    <submittedName>
        <fullName evidence="1">Uncharacterized protein</fullName>
    </submittedName>
</protein>
<dbReference type="AlphaFoldDB" id="A0A1G9M7W8"/>
<gene>
    <name evidence="1" type="ORF">SAMN04488514_102410</name>
</gene>
<sequence length="52" mass="5828">MAGVYFKLKLDILQDVGKYLKKGWNSGKISLTPIISCSFVILQGLNRRTITV</sequence>
<proteinExistence type="predicted"/>
<reference evidence="1 2" key="1">
    <citation type="submission" date="2016-10" db="EMBL/GenBank/DDBJ databases">
        <authorList>
            <person name="de Groot N.N."/>
        </authorList>
    </citation>
    <scope>NUCLEOTIDE SEQUENCE [LARGE SCALE GENOMIC DNA]</scope>
    <source>
        <strain evidence="1 2">DSM 19886</strain>
    </source>
</reference>
<dbReference type="STRING" id="192904.SAMN04488514_102410"/>
<evidence type="ECO:0000313" key="2">
    <source>
        <dbReference type="Proteomes" id="UP000199440"/>
    </source>
</evidence>
<dbReference type="EMBL" id="FNGV01000002">
    <property type="protein sequence ID" value="SDL70370.1"/>
    <property type="molecule type" value="Genomic_DNA"/>
</dbReference>
<keyword evidence="2" id="KW-1185">Reference proteome</keyword>
<organism evidence="1 2">
    <name type="scientific">Kriegella aquimaris</name>
    <dbReference type="NCBI Taxonomy" id="192904"/>
    <lineage>
        <taxon>Bacteria</taxon>
        <taxon>Pseudomonadati</taxon>
        <taxon>Bacteroidota</taxon>
        <taxon>Flavobacteriia</taxon>
        <taxon>Flavobacteriales</taxon>
        <taxon>Flavobacteriaceae</taxon>
        <taxon>Kriegella</taxon>
    </lineage>
</organism>
<accession>A0A1G9M7W8</accession>
<name>A0A1G9M7W8_9FLAO</name>
<evidence type="ECO:0000313" key="1">
    <source>
        <dbReference type="EMBL" id="SDL70370.1"/>
    </source>
</evidence>
<dbReference type="Proteomes" id="UP000199440">
    <property type="component" value="Unassembled WGS sequence"/>
</dbReference>